<dbReference type="AlphaFoldDB" id="A0A9D0Z8M7"/>
<dbReference type="Gene3D" id="3.10.530.10">
    <property type="entry name" value="CPE0013-like"/>
    <property type="match status" value="1"/>
</dbReference>
<organism evidence="1 2">
    <name type="scientific">Candidatus Onthenecus intestinigallinarum</name>
    <dbReference type="NCBI Taxonomy" id="2840875"/>
    <lineage>
        <taxon>Bacteria</taxon>
        <taxon>Bacillati</taxon>
        <taxon>Bacillota</taxon>
        <taxon>Clostridia</taxon>
        <taxon>Eubacteriales</taxon>
        <taxon>Candidatus Onthenecus</taxon>
    </lineage>
</organism>
<accession>A0A9D0Z8M7</accession>
<dbReference type="InterPro" id="IPR012460">
    <property type="entry name" value="DUF1667"/>
</dbReference>
<evidence type="ECO:0000313" key="2">
    <source>
        <dbReference type="Proteomes" id="UP000886887"/>
    </source>
</evidence>
<dbReference type="InterPro" id="IPR036593">
    <property type="entry name" value="CPE0013-like_sf"/>
</dbReference>
<dbReference type="EMBL" id="DVFJ01000006">
    <property type="protein sequence ID" value="HIQ71003.1"/>
    <property type="molecule type" value="Genomic_DNA"/>
</dbReference>
<proteinExistence type="predicted"/>
<dbReference type="SUPFAM" id="SSF160148">
    <property type="entry name" value="CPE0013-like"/>
    <property type="match status" value="1"/>
</dbReference>
<name>A0A9D0Z8M7_9FIRM</name>
<protein>
    <submittedName>
        <fullName evidence="1">DUF1667 domain-containing protein</fullName>
    </submittedName>
</protein>
<evidence type="ECO:0000313" key="1">
    <source>
        <dbReference type="EMBL" id="HIQ71003.1"/>
    </source>
</evidence>
<comment type="caution">
    <text evidence="1">The sequence shown here is derived from an EMBL/GenBank/DDBJ whole genome shotgun (WGS) entry which is preliminary data.</text>
</comment>
<reference evidence="1" key="1">
    <citation type="submission" date="2020-10" db="EMBL/GenBank/DDBJ databases">
        <authorList>
            <person name="Gilroy R."/>
        </authorList>
    </citation>
    <scope>NUCLEOTIDE SEQUENCE</scope>
    <source>
        <strain evidence="1">ChiSxjej2B14-6234</strain>
    </source>
</reference>
<dbReference type="PANTHER" id="PTHR39450">
    <property type="entry name" value="MOLYBDOPTERIN OXIDOREDUCTASE, 4FE-4S CLUSTER-BINDING SUBUNIT"/>
    <property type="match status" value="1"/>
</dbReference>
<gene>
    <name evidence="1" type="ORF">IAB73_02180</name>
</gene>
<dbReference type="Proteomes" id="UP000886887">
    <property type="component" value="Unassembled WGS sequence"/>
</dbReference>
<reference evidence="1" key="2">
    <citation type="journal article" date="2021" name="PeerJ">
        <title>Extensive microbial diversity within the chicken gut microbiome revealed by metagenomics and culture.</title>
        <authorList>
            <person name="Gilroy R."/>
            <person name="Ravi A."/>
            <person name="Getino M."/>
            <person name="Pursley I."/>
            <person name="Horton D.L."/>
            <person name="Alikhan N.F."/>
            <person name="Baker D."/>
            <person name="Gharbi K."/>
            <person name="Hall N."/>
            <person name="Watson M."/>
            <person name="Adriaenssens E.M."/>
            <person name="Foster-Nyarko E."/>
            <person name="Jarju S."/>
            <person name="Secka A."/>
            <person name="Antonio M."/>
            <person name="Oren A."/>
            <person name="Chaudhuri R.R."/>
            <person name="La Ragione R."/>
            <person name="Hildebrand F."/>
            <person name="Pallen M.J."/>
        </authorList>
    </citation>
    <scope>NUCLEOTIDE SEQUENCE</scope>
    <source>
        <strain evidence="1">ChiSxjej2B14-6234</strain>
    </source>
</reference>
<dbReference type="Pfam" id="PF07892">
    <property type="entry name" value="DUF1667"/>
    <property type="match status" value="1"/>
</dbReference>
<sequence length="120" mass="12931">MRKEMICISCPMGCMLTVVQEADGEVRVTGNTCKRGETYGRQEMTCPMRVVTSLVRLEGGARPVCSCKTRQPIPKAKIPQALEEIAAQLKRAPLRRGDVVIADVAGTGVDVIATSDIAAR</sequence>
<dbReference type="PANTHER" id="PTHR39450:SF1">
    <property type="entry name" value="DUF1667 DOMAIN-CONTAINING PROTEIN"/>
    <property type="match status" value="1"/>
</dbReference>